<dbReference type="AlphaFoldDB" id="A0A438DVV6"/>
<feature type="domain" description="Reverse transcriptase" evidence="1">
    <location>
        <begin position="1"/>
        <end position="179"/>
    </location>
</feature>
<dbReference type="PANTHER" id="PTHR33116">
    <property type="entry name" value="REVERSE TRANSCRIPTASE ZINC-BINDING DOMAIN-CONTAINING PROTEIN-RELATED-RELATED"/>
    <property type="match status" value="1"/>
</dbReference>
<evidence type="ECO:0000313" key="2">
    <source>
        <dbReference type="EMBL" id="RVW39603.1"/>
    </source>
</evidence>
<accession>A0A438DVV6</accession>
<name>A0A438DVV6_VITVI</name>
<dbReference type="EMBL" id="QGNW01001476">
    <property type="protein sequence ID" value="RVW39603.1"/>
    <property type="molecule type" value="Genomic_DNA"/>
</dbReference>
<sequence length="445" mass="50619">MNRQILDASLIANEVIDSWKKRGEKGLICKLDIEKAYDSVNWKFLMRVMQKWAGFFSSSRGLRQGDPLSPYLFIMGMEVLSAFIRRAVEGGCISGCRIQRGRGQAVNISHLLFADDAITASGLRINLAKSEIIPVGEVEEILEMAVELGCKVGKLPSTYLGLPLGAPNKAGSVWDGVEERMRWKLALWKRQYISKGGRIALIKSTLASMPLYQMSLFRMPRVVARRLEKLQRDFLWGGGTLLGKWVWRFANAKEEMWKRVLVAKYGQEEFGWRTKKANGVFGVGVWKEVMKEADWCWDKMNFKVGKGTKIRFWKDPWCGEVELARRFPQLFNMAAQRSATVGELWDHNSDLGSWNLRFLRGFNDWELNMVVELLQILRSQRITMEEDLALWKGGKNGKFEVKEAYELLISHSTPAFSEKGHLGGERSFKACVLCVGSYLGEGSHA</sequence>
<dbReference type="CDD" id="cd01650">
    <property type="entry name" value="RT_nLTR_like"/>
    <property type="match status" value="1"/>
</dbReference>
<gene>
    <name evidence="2" type="primary">AtMg01250_15</name>
    <name evidence="2" type="ORF">CK203_090617</name>
</gene>
<evidence type="ECO:0000313" key="3">
    <source>
        <dbReference type="Proteomes" id="UP000288805"/>
    </source>
</evidence>
<organism evidence="2 3">
    <name type="scientific">Vitis vinifera</name>
    <name type="common">Grape</name>
    <dbReference type="NCBI Taxonomy" id="29760"/>
    <lineage>
        <taxon>Eukaryota</taxon>
        <taxon>Viridiplantae</taxon>
        <taxon>Streptophyta</taxon>
        <taxon>Embryophyta</taxon>
        <taxon>Tracheophyta</taxon>
        <taxon>Spermatophyta</taxon>
        <taxon>Magnoliopsida</taxon>
        <taxon>eudicotyledons</taxon>
        <taxon>Gunneridae</taxon>
        <taxon>Pentapetalae</taxon>
        <taxon>rosids</taxon>
        <taxon>Vitales</taxon>
        <taxon>Vitaceae</taxon>
        <taxon>Viteae</taxon>
        <taxon>Vitis</taxon>
    </lineage>
</organism>
<protein>
    <submittedName>
        <fullName evidence="2">Putative mitochondrial protein</fullName>
    </submittedName>
</protein>
<dbReference type="SUPFAM" id="SSF56672">
    <property type="entry name" value="DNA/RNA polymerases"/>
    <property type="match status" value="1"/>
</dbReference>
<dbReference type="Proteomes" id="UP000288805">
    <property type="component" value="Unassembled WGS sequence"/>
</dbReference>
<dbReference type="InterPro" id="IPR043502">
    <property type="entry name" value="DNA/RNA_pol_sf"/>
</dbReference>
<dbReference type="PANTHER" id="PTHR33116:SF78">
    <property type="entry name" value="OS12G0587133 PROTEIN"/>
    <property type="match status" value="1"/>
</dbReference>
<comment type="caution">
    <text evidence="2">The sequence shown here is derived from an EMBL/GenBank/DDBJ whole genome shotgun (WGS) entry which is preliminary data.</text>
</comment>
<dbReference type="PROSITE" id="PS50878">
    <property type="entry name" value="RT_POL"/>
    <property type="match status" value="1"/>
</dbReference>
<reference evidence="2 3" key="1">
    <citation type="journal article" date="2018" name="PLoS Genet.">
        <title>Population sequencing reveals clonal diversity and ancestral inbreeding in the grapevine cultivar Chardonnay.</title>
        <authorList>
            <person name="Roach M.J."/>
            <person name="Johnson D.L."/>
            <person name="Bohlmann J."/>
            <person name="van Vuuren H.J."/>
            <person name="Jones S.J."/>
            <person name="Pretorius I.S."/>
            <person name="Schmidt S.A."/>
            <person name="Borneman A.R."/>
        </authorList>
    </citation>
    <scope>NUCLEOTIDE SEQUENCE [LARGE SCALE GENOMIC DNA]</scope>
    <source>
        <strain evidence="3">cv. Chardonnay</strain>
        <tissue evidence="2">Leaf</tissue>
    </source>
</reference>
<dbReference type="Pfam" id="PF00078">
    <property type="entry name" value="RVT_1"/>
    <property type="match status" value="1"/>
</dbReference>
<dbReference type="InterPro" id="IPR000477">
    <property type="entry name" value="RT_dom"/>
</dbReference>
<proteinExistence type="predicted"/>
<evidence type="ECO:0000259" key="1">
    <source>
        <dbReference type="PROSITE" id="PS50878"/>
    </source>
</evidence>